<evidence type="ECO:0000256" key="1">
    <source>
        <dbReference type="ARBA" id="ARBA00022801"/>
    </source>
</evidence>
<dbReference type="SUPFAM" id="SSF53474">
    <property type="entry name" value="alpha/beta-Hydrolases"/>
    <property type="match status" value="1"/>
</dbReference>
<dbReference type="Pfam" id="PF07859">
    <property type="entry name" value="Abhydrolase_3"/>
    <property type="match status" value="1"/>
</dbReference>
<dbReference type="InterPro" id="IPR050300">
    <property type="entry name" value="GDXG_lipolytic_enzyme"/>
</dbReference>
<keyword evidence="4" id="KW-1185">Reference proteome</keyword>
<dbReference type="PANTHER" id="PTHR48081:SF8">
    <property type="entry name" value="ALPHA_BETA HYDROLASE FOLD-3 DOMAIN-CONTAINING PROTEIN-RELATED"/>
    <property type="match status" value="1"/>
</dbReference>
<dbReference type="OrthoDB" id="433474at2759"/>
<sequence length="352" mass="37884">MAKESPTYPFPYSKAAQLDSRIKIPRPAINPTLVPMLDSCLLPEEIDLNFMRGVSSGDNTDTNTAFIYNAATILKSQPHLKHTEHSIPGPDANSINIILSVFSPKEPTSPALPALYHLHGGAMIAGTRFTGLPELLHLLDGIECVIVSIEYRLAPETRAPGAAEDCYAGLVWISTNAASLGIDPAGIIVCGVSGGAALAASICLMARDRKLPALRIKAQMLLSPMLDDRCESVSDRQFEYGSPWCGVSNRMAWGHVLGMERGSDGVTGYQAPGRAEDLGGLPPAYIDVGECEVFRDPAVLFAMKMWSCGSTCELHVWPGAFHLFDGVDDPGVSLIHAAIVAKQGWLRRMMLL</sequence>
<proteinExistence type="predicted"/>
<dbReference type="EMBL" id="JACBAD010001822">
    <property type="protein sequence ID" value="KAF7133700.1"/>
    <property type="molecule type" value="Genomic_DNA"/>
</dbReference>
<dbReference type="InterPro" id="IPR029058">
    <property type="entry name" value="AB_hydrolase_fold"/>
</dbReference>
<dbReference type="InterPro" id="IPR013094">
    <property type="entry name" value="AB_hydrolase_3"/>
</dbReference>
<evidence type="ECO:0000313" key="3">
    <source>
        <dbReference type="EMBL" id="KAF7133700.1"/>
    </source>
</evidence>
<protein>
    <recommendedName>
        <fullName evidence="2">Alpha/beta hydrolase fold-3 domain-containing protein</fullName>
    </recommendedName>
</protein>
<gene>
    <name evidence="3" type="ORF">CNMCM5793_004998</name>
</gene>
<dbReference type="Gene3D" id="3.40.50.1820">
    <property type="entry name" value="alpha/beta hydrolase"/>
    <property type="match status" value="1"/>
</dbReference>
<accession>A0A8H6UI23</accession>
<name>A0A8H6UI23_9EURO</name>
<dbReference type="GO" id="GO:0016787">
    <property type="term" value="F:hydrolase activity"/>
    <property type="evidence" value="ECO:0007669"/>
    <property type="project" value="UniProtKB-KW"/>
</dbReference>
<keyword evidence="1" id="KW-0378">Hydrolase</keyword>
<dbReference type="PANTHER" id="PTHR48081">
    <property type="entry name" value="AB HYDROLASE SUPERFAMILY PROTEIN C4A8.06C"/>
    <property type="match status" value="1"/>
</dbReference>
<organism evidence="3 4">
    <name type="scientific">Aspergillus hiratsukae</name>
    <dbReference type="NCBI Taxonomy" id="1194566"/>
    <lineage>
        <taxon>Eukaryota</taxon>
        <taxon>Fungi</taxon>
        <taxon>Dikarya</taxon>
        <taxon>Ascomycota</taxon>
        <taxon>Pezizomycotina</taxon>
        <taxon>Eurotiomycetes</taxon>
        <taxon>Eurotiomycetidae</taxon>
        <taxon>Eurotiales</taxon>
        <taxon>Aspergillaceae</taxon>
        <taxon>Aspergillus</taxon>
        <taxon>Aspergillus subgen. Fumigati</taxon>
    </lineage>
</organism>
<evidence type="ECO:0000313" key="4">
    <source>
        <dbReference type="Proteomes" id="UP000630445"/>
    </source>
</evidence>
<reference evidence="3" key="1">
    <citation type="submission" date="2020-06" db="EMBL/GenBank/DDBJ databases">
        <title>Draft genome sequences of strains closely related to Aspergillus parafelis and Aspergillus hiratsukae.</title>
        <authorList>
            <person name="Dos Santos R.A.C."/>
            <person name="Rivero-Menendez O."/>
            <person name="Steenwyk J.L."/>
            <person name="Mead M.E."/>
            <person name="Goldman G.H."/>
            <person name="Alastruey-Izquierdo A."/>
            <person name="Rokas A."/>
        </authorList>
    </citation>
    <scope>NUCLEOTIDE SEQUENCE</scope>
    <source>
        <strain evidence="3">CNM-CM5793</strain>
    </source>
</reference>
<evidence type="ECO:0000259" key="2">
    <source>
        <dbReference type="Pfam" id="PF07859"/>
    </source>
</evidence>
<comment type="caution">
    <text evidence="3">The sequence shown here is derived from an EMBL/GenBank/DDBJ whole genome shotgun (WGS) entry which is preliminary data.</text>
</comment>
<dbReference type="AlphaFoldDB" id="A0A8H6UI23"/>
<dbReference type="Proteomes" id="UP000630445">
    <property type="component" value="Unassembled WGS sequence"/>
</dbReference>
<feature type="domain" description="Alpha/beta hydrolase fold-3" evidence="2">
    <location>
        <begin position="116"/>
        <end position="324"/>
    </location>
</feature>